<dbReference type="InterPro" id="IPR053225">
    <property type="entry name" value="Acyl-CoA_N-acyltransferase"/>
</dbReference>
<dbReference type="PANTHER" id="PTHR20958:SF6">
    <property type="entry name" value="GLYCINE N-ACYLTRANSFERASE-LIKE PROTEIN"/>
    <property type="match status" value="1"/>
</dbReference>
<dbReference type="Pfam" id="PF08445">
    <property type="entry name" value="FR47"/>
    <property type="match status" value="1"/>
</dbReference>
<proteinExistence type="predicted"/>
<evidence type="ECO:0000259" key="1">
    <source>
        <dbReference type="Pfam" id="PF08445"/>
    </source>
</evidence>
<dbReference type="OrthoDB" id="61870at2759"/>
<dbReference type="VEuPathDB" id="FungiDB:CH63R_03166"/>
<gene>
    <name evidence="2" type="ORF">CH63R_03166</name>
</gene>
<comment type="caution">
    <text evidence="2">The sequence shown here is derived from an EMBL/GenBank/DDBJ whole genome shotgun (WGS) entry which is preliminary data.</text>
</comment>
<reference evidence="3" key="1">
    <citation type="journal article" date="2017" name="BMC Genomics">
        <title>Gapless genome assembly of Colletotrichum higginsianum reveals chromosome structure and association of transposable elements with secondary metabolite gene clusters.</title>
        <authorList>
            <person name="Dallery J.-F."/>
            <person name="Lapalu N."/>
            <person name="Zampounis A."/>
            <person name="Pigne S."/>
            <person name="Luyten I."/>
            <person name="Amselem J."/>
            <person name="Wittenberg A.H.J."/>
            <person name="Zhou S."/>
            <person name="de Queiroz M.V."/>
            <person name="Robin G.P."/>
            <person name="Auger A."/>
            <person name="Hainaut M."/>
            <person name="Henrissat B."/>
            <person name="Kim K.-T."/>
            <person name="Lee Y.-H."/>
            <person name="Lespinet O."/>
            <person name="Schwartz D.C."/>
            <person name="Thon M.R."/>
            <person name="O'Connell R.J."/>
        </authorList>
    </citation>
    <scope>NUCLEOTIDE SEQUENCE [LARGE SCALE GENOMIC DNA]</scope>
    <source>
        <strain evidence="3">IMI 349063</strain>
    </source>
</reference>
<dbReference type="EMBL" id="LTAN01000002">
    <property type="protein sequence ID" value="OBR14440.1"/>
    <property type="molecule type" value="Genomic_DNA"/>
</dbReference>
<dbReference type="RefSeq" id="XP_018162957.1">
    <property type="nucleotide sequence ID" value="XM_018298141.1"/>
</dbReference>
<evidence type="ECO:0000313" key="3">
    <source>
        <dbReference type="Proteomes" id="UP000092177"/>
    </source>
</evidence>
<dbReference type="SUPFAM" id="SSF55729">
    <property type="entry name" value="Acyl-CoA N-acyltransferases (Nat)"/>
    <property type="match status" value="1"/>
</dbReference>
<organism evidence="2 3">
    <name type="scientific">Colletotrichum higginsianum (strain IMI 349063)</name>
    <name type="common">Crucifer anthracnose fungus</name>
    <dbReference type="NCBI Taxonomy" id="759273"/>
    <lineage>
        <taxon>Eukaryota</taxon>
        <taxon>Fungi</taxon>
        <taxon>Dikarya</taxon>
        <taxon>Ascomycota</taxon>
        <taxon>Pezizomycotina</taxon>
        <taxon>Sordariomycetes</taxon>
        <taxon>Hypocreomycetidae</taxon>
        <taxon>Glomerellales</taxon>
        <taxon>Glomerellaceae</taxon>
        <taxon>Colletotrichum</taxon>
        <taxon>Colletotrichum destructivum species complex</taxon>
    </lineage>
</organism>
<dbReference type="InterPro" id="IPR013653">
    <property type="entry name" value="GCN5-like_dom"/>
</dbReference>
<keyword evidence="2" id="KW-0808">Transferase</keyword>
<feature type="domain" description="GCN5-related N-acetyltransferase Rv2170-like" evidence="1">
    <location>
        <begin position="224"/>
        <end position="299"/>
    </location>
</feature>
<dbReference type="Proteomes" id="UP000092177">
    <property type="component" value="Chromosome 2"/>
</dbReference>
<sequence length="311" mass="34066">MATTYTTVPAGLTALLETHLPNSLPVLRRLQFTRFKGGIRPTARIIFASDSPLAAIPDEEAGLPDKKTSFTVAYLDFGSNNETQLFVYSTLEDGAVATDEEREAGERHIMAALDAVRQVSDEQPDNRAYPGACLVGTLATVTRDVMIRRGARVKPRADYEYEKWLFRVEEIPEFDAVLPEGATWASATERDCEVVISRTTVPRQVKTLMSFQSLVLKLADGTPIAWSFLGTDGSLSSLHCEPEYRQRGYAKALAARLLKRGTGDYGSDGWACADVAPTNLGSRGMCKSLNGRHAWNCSWNIIVLGDEGVKG</sequence>
<name>A0A1B7YQX1_COLHI</name>
<evidence type="ECO:0000313" key="2">
    <source>
        <dbReference type="EMBL" id="OBR14440.1"/>
    </source>
</evidence>
<accession>A0A1B7YQX1</accession>
<dbReference type="GO" id="GO:0016747">
    <property type="term" value="F:acyltransferase activity, transferring groups other than amino-acyl groups"/>
    <property type="evidence" value="ECO:0007669"/>
    <property type="project" value="InterPro"/>
</dbReference>
<dbReference type="GeneID" id="28862248"/>
<dbReference type="Gene3D" id="3.40.630.30">
    <property type="match status" value="1"/>
</dbReference>
<dbReference type="PANTHER" id="PTHR20958">
    <property type="entry name" value="GLYCINE N-ACYLTRANSFERASE-LIKE PROTEIN"/>
    <property type="match status" value="1"/>
</dbReference>
<dbReference type="AlphaFoldDB" id="A0A1B7YQX1"/>
<dbReference type="InterPro" id="IPR016181">
    <property type="entry name" value="Acyl_CoA_acyltransferase"/>
</dbReference>
<keyword evidence="3" id="KW-1185">Reference proteome</keyword>
<protein>
    <submittedName>
        <fullName evidence="2">Acetyltransferase</fullName>
    </submittedName>
</protein>
<dbReference type="KEGG" id="chig:CH63R_03166"/>